<dbReference type="EMBL" id="BPLQ01003843">
    <property type="protein sequence ID" value="GIY03807.1"/>
    <property type="molecule type" value="Genomic_DNA"/>
</dbReference>
<evidence type="ECO:0000256" key="1">
    <source>
        <dbReference type="SAM" id="MobiDB-lite"/>
    </source>
</evidence>
<dbReference type="AlphaFoldDB" id="A0AAV4Q628"/>
<evidence type="ECO:0000313" key="3">
    <source>
        <dbReference type="Proteomes" id="UP001054837"/>
    </source>
</evidence>
<organism evidence="2 3">
    <name type="scientific">Caerostris darwini</name>
    <dbReference type="NCBI Taxonomy" id="1538125"/>
    <lineage>
        <taxon>Eukaryota</taxon>
        <taxon>Metazoa</taxon>
        <taxon>Ecdysozoa</taxon>
        <taxon>Arthropoda</taxon>
        <taxon>Chelicerata</taxon>
        <taxon>Arachnida</taxon>
        <taxon>Araneae</taxon>
        <taxon>Araneomorphae</taxon>
        <taxon>Entelegynae</taxon>
        <taxon>Araneoidea</taxon>
        <taxon>Araneidae</taxon>
        <taxon>Caerostris</taxon>
    </lineage>
</organism>
<accession>A0AAV4Q628</accession>
<reference evidence="2 3" key="1">
    <citation type="submission" date="2021-06" db="EMBL/GenBank/DDBJ databases">
        <title>Caerostris darwini draft genome.</title>
        <authorList>
            <person name="Kono N."/>
            <person name="Arakawa K."/>
        </authorList>
    </citation>
    <scope>NUCLEOTIDE SEQUENCE [LARGE SCALE GENOMIC DNA]</scope>
</reference>
<feature type="compositionally biased region" description="Low complexity" evidence="1">
    <location>
        <begin position="11"/>
        <end position="22"/>
    </location>
</feature>
<dbReference type="Proteomes" id="UP001054837">
    <property type="component" value="Unassembled WGS sequence"/>
</dbReference>
<keyword evidence="3" id="KW-1185">Reference proteome</keyword>
<feature type="compositionally biased region" description="Polar residues" evidence="1">
    <location>
        <begin position="1"/>
        <end position="10"/>
    </location>
</feature>
<name>A0AAV4Q628_9ARAC</name>
<protein>
    <submittedName>
        <fullName evidence="2">Uncharacterized protein</fullName>
    </submittedName>
</protein>
<comment type="caution">
    <text evidence="2">The sequence shown here is derived from an EMBL/GenBank/DDBJ whole genome shotgun (WGS) entry which is preliminary data.</text>
</comment>
<feature type="region of interest" description="Disordered" evidence="1">
    <location>
        <begin position="1"/>
        <end position="47"/>
    </location>
</feature>
<feature type="compositionally biased region" description="Polar residues" evidence="1">
    <location>
        <begin position="35"/>
        <end position="45"/>
    </location>
</feature>
<gene>
    <name evidence="2" type="ORF">CDAR_288931</name>
</gene>
<sequence length="162" mass="17917">MPKPSQNSGSKNIKVNKTNNKIPVPPKPKVNNITRTQPTFTSRPVNDSKAYSEVLRKANEGKKVSHAPQPMVAQESLTCANTNRPAPAVTERAVYNSDCSLSEIFQCLMDLANANPSHSHIILRAFGLAKDKMQSSQNKFDMSFHLLETYTHVISNSEFCTA</sequence>
<proteinExistence type="predicted"/>
<evidence type="ECO:0000313" key="2">
    <source>
        <dbReference type="EMBL" id="GIY03807.1"/>
    </source>
</evidence>